<evidence type="ECO:0000313" key="1">
    <source>
        <dbReference type="EnsemblMetazoa" id="PPA46066.1"/>
    </source>
</evidence>
<gene>
    <name evidence="1" type="primary">WBGene00284435</name>
</gene>
<reference evidence="1" key="2">
    <citation type="submission" date="2022-06" db="UniProtKB">
        <authorList>
            <consortium name="EnsemblMetazoa"/>
        </authorList>
    </citation>
    <scope>IDENTIFICATION</scope>
    <source>
        <strain evidence="1">PS312</strain>
    </source>
</reference>
<evidence type="ECO:0000313" key="2">
    <source>
        <dbReference type="Proteomes" id="UP000005239"/>
    </source>
</evidence>
<name>A0A2A6BWU2_PRIPA</name>
<dbReference type="EnsemblMetazoa" id="PPA46066.1">
    <property type="protein sequence ID" value="PPA46066.1"/>
    <property type="gene ID" value="WBGene00284435"/>
</dbReference>
<dbReference type="AlphaFoldDB" id="A0A2A6BWU2"/>
<proteinExistence type="predicted"/>
<accession>A0A2A6BWU2</accession>
<accession>A0A8R1Z5D7</accession>
<sequence length="388" mass="41627">MENNNNGNSQHGLKSILQLVANEEYGSSDVRGKLGSMGSESSLVAKLETLPHAFDAVRAGSRHLVFEGDTVVHSEMGVLADVGDAVVGSPTVGLNFRTGSNMLDDEREQVVDERLPADRRPIGTTQLMLHGAERGLLPGEGIQHAEEGADIDPSAGEPGVPQGREGGGTVVATPTTSRPRRTLLQLVLHAGHRTLRAHESAPQQAAGAEMGDDGGHRQVEKQLQFDSVHLGDLRCTHVRRPSSAFLVERDLNTNKDPNHTILFHITPLHYRIPHTYIDGAYKRNLGRAIAARVHNLPQRDDVAHHEPIADNVHEAAVRLLIAPSLRNGSISTVTPACVHLDSFVSSAPIPLTVSHPLVAVRHVAVKHADAAVAPRDDTAAGRRADSCN</sequence>
<keyword evidence="2" id="KW-1185">Reference proteome</keyword>
<organism evidence="1 2">
    <name type="scientific">Pristionchus pacificus</name>
    <name type="common">Parasitic nematode worm</name>
    <dbReference type="NCBI Taxonomy" id="54126"/>
    <lineage>
        <taxon>Eukaryota</taxon>
        <taxon>Metazoa</taxon>
        <taxon>Ecdysozoa</taxon>
        <taxon>Nematoda</taxon>
        <taxon>Chromadorea</taxon>
        <taxon>Rhabditida</taxon>
        <taxon>Rhabditina</taxon>
        <taxon>Diplogasteromorpha</taxon>
        <taxon>Diplogasteroidea</taxon>
        <taxon>Neodiplogasteridae</taxon>
        <taxon>Pristionchus</taxon>
    </lineage>
</organism>
<reference evidence="2" key="1">
    <citation type="journal article" date="2008" name="Nat. Genet.">
        <title>The Pristionchus pacificus genome provides a unique perspective on nematode lifestyle and parasitism.</title>
        <authorList>
            <person name="Dieterich C."/>
            <person name="Clifton S.W."/>
            <person name="Schuster L.N."/>
            <person name="Chinwalla A."/>
            <person name="Delehaunty K."/>
            <person name="Dinkelacker I."/>
            <person name="Fulton L."/>
            <person name="Fulton R."/>
            <person name="Godfrey J."/>
            <person name="Minx P."/>
            <person name="Mitreva M."/>
            <person name="Roeseler W."/>
            <person name="Tian H."/>
            <person name="Witte H."/>
            <person name="Yang S.P."/>
            <person name="Wilson R.K."/>
            <person name="Sommer R.J."/>
        </authorList>
    </citation>
    <scope>NUCLEOTIDE SEQUENCE [LARGE SCALE GENOMIC DNA]</scope>
    <source>
        <strain evidence="2">PS312</strain>
    </source>
</reference>
<protein>
    <submittedName>
        <fullName evidence="1">Uncharacterized protein</fullName>
    </submittedName>
</protein>
<dbReference type="Proteomes" id="UP000005239">
    <property type="component" value="Unassembled WGS sequence"/>
</dbReference>